<dbReference type="OMA" id="TRCLIMW"/>
<dbReference type="OrthoDB" id="245150at2759"/>
<dbReference type="AlphaFoldDB" id="A0A061B484"/>
<evidence type="ECO:0000256" key="4">
    <source>
        <dbReference type="ARBA" id="ARBA00030094"/>
    </source>
</evidence>
<dbReference type="GO" id="GO:0043328">
    <property type="term" value="P:protein transport to vacuole involved in ubiquitin-dependent protein catabolic process via the multivesicular body sorting pathway"/>
    <property type="evidence" value="ECO:0007669"/>
    <property type="project" value="TreeGrafter"/>
</dbReference>
<gene>
    <name evidence="6" type="ORF">BON22_3950</name>
    <name evidence="5" type="ORF">CYFA0S_14e01816g</name>
</gene>
<dbReference type="InterPro" id="IPR036388">
    <property type="entry name" value="WH-like_DNA-bd_sf"/>
</dbReference>
<dbReference type="GO" id="GO:0005198">
    <property type="term" value="F:structural molecule activity"/>
    <property type="evidence" value="ECO:0007669"/>
    <property type="project" value="TreeGrafter"/>
</dbReference>
<evidence type="ECO:0000313" key="7">
    <source>
        <dbReference type="Proteomes" id="UP000189513"/>
    </source>
</evidence>
<accession>A0A061B484</accession>
<dbReference type="VEuPathDB" id="FungiDB:BON22_3950"/>
<keyword evidence="7" id="KW-1185">Reference proteome</keyword>
<dbReference type="InterPro" id="IPR014041">
    <property type="entry name" value="ESCRT-II_cplx_Vps25-sub_N"/>
</dbReference>
<dbReference type="Gene3D" id="1.10.10.10">
    <property type="entry name" value="Winged helix-like DNA-binding domain superfamily/Winged helix DNA-binding domain"/>
    <property type="match status" value="1"/>
</dbReference>
<reference evidence="5" key="1">
    <citation type="journal article" date="2014" name="Genome Announc.">
        <title>Genome sequence of the yeast Cyberlindnera fabianii (Hansenula fabianii).</title>
        <authorList>
            <person name="Freel K.C."/>
            <person name="Sarilar V."/>
            <person name="Neuveglise C."/>
            <person name="Devillers H."/>
            <person name="Friedrich A."/>
            <person name="Schacherer J."/>
        </authorList>
    </citation>
    <scope>NUCLEOTIDE SEQUENCE</scope>
    <source>
        <strain evidence="5">YJS4271</strain>
    </source>
</reference>
<evidence type="ECO:0000313" key="6">
    <source>
        <dbReference type="EMBL" id="ONH66187.1"/>
    </source>
</evidence>
<evidence type="ECO:0000256" key="1">
    <source>
        <dbReference type="ARBA" id="ARBA00009674"/>
    </source>
</evidence>
<reference evidence="6" key="3">
    <citation type="submission" date="2017-01" db="EMBL/GenBank/DDBJ databases">
        <authorList>
            <person name="Mah S.A."/>
            <person name="Swanson W.J."/>
            <person name="Moy G.W."/>
            <person name="Vacquier V.D."/>
        </authorList>
    </citation>
    <scope>NUCLEOTIDE SEQUENCE [LARGE SCALE GENOMIC DNA]</scope>
    <source>
        <strain evidence="6">65</strain>
    </source>
</reference>
<dbReference type="EMBL" id="LK052899">
    <property type="protein sequence ID" value="CDR44301.1"/>
    <property type="molecule type" value="Genomic_DNA"/>
</dbReference>
<dbReference type="PANTHER" id="PTHR13149:SF0">
    <property type="entry name" value="VACUOLAR PROTEIN-SORTING-ASSOCIATED PROTEIN 25"/>
    <property type="match status" value="1"/>
</dbReference>
<proteinExistence type="inferred from homology"/>
<organism evidence="5">
    <name type="scientific">Cyberlindnera fabianii</name>
    <name type="common">Yeast</name>
    <name type="synonym">Hansenula fabianii</name>
    <dbReference type="NCBI Taxonomy" id="36022"/>
    <lineage>
        <taxon>Eukaryota</taxon>
        <taxon>Fungi</taxon>
        <taxon>Dikarya</taxon>
        <taxon>Ascomycota</taxon>
        <taxon>Saccharomycotina</taxon>
        <taxon>Saccharomycetes</taxon>
        <taxon>Phaffomycetales</taxon>
        <taxon>Phaffomycetaceae</taxon>
        <taxon>Cyberlindnera</taxon>
    </lineage>
</organism>
<dbReference type="GO" id="GO:0016236">
    <property type="term" value="P:macroautophagy"/>
    <property type="evidence" value="ECO:0007669"/>
    <property type="project" value="UniProtKB-ARBA"/>
</dbReference>
<dbReference type="PANTHER" id="PTHR13149">
    <property type="entry name" value="VACUOLAR PROTEIN SORTING-ASSOCIATED PROTEIN VPS25"/>
    <property type="match status" value="1"/>
</dbReference>
<dbReference type="Pfam" id="PF05871">
    <property type="entry name" value="ESCRT-II"/>
    <property type="match status" value="1"/>
</dbReference>
<dbReference type="STRING" id="36022.A0A061B484"/>
<dbReference type="InterPro" id="IPR036390">
    <property type="entry name" value="WH_DNA-bd_sf"/>
</dbReference>
<keyword evidence="2" id="KW-0813">Transport</keyword>
<dbReference type="InterPro" id="IPR008570">
    <property type="entry name" value="ESCRT-II_cplx_Vps25-sub"/>
</dbReference>
<dbReference type="FunFam" id="1.10.10.10:FF:000141">
    <property type="entry name" value="vacuolar protein-sorting-associated protein 25"/>
    <property type="match status" value="1"/>
</dbReference>
<evidence type="ECO:0000256" key="2">
    <source>
        <dbReference type="ARBA" id="ARBA00022448"/>
    </source>
</evidence>
<dbReference type="GO" id="GO:0042803">
    <property type="term" value="F:protein homodimerization activity"/>
    <property type="evidence" value="ECO:0007669"/>
    <property type="project" value="TreeGrafter"/>
</dbReference>
<evidence type="ECO:0000313" key="5">
    <source>
        <dbReference type="EMBL" id="CDR44301.1"/>
    </source>
</evidence>
<comment type="similarity">
    <text evidence="1">Belongs to the VPS25 family.</text>
</comment>
<dbReference type="SUPFAM" id="SSF46785">
    <property type="entry name" value="Winged helix' DNA-binding domain"/>
    <property type="match status" value="2"/>
</dbReference>
<name>A0A061B484_CYBFA</name>
<sequence length="199" mass="22644">MAFEFPRIHNFPPFYTQQPNEQTWAAQRTQWISLVLAYCAHHRVWVLNNRGLALSRGDVEMLDEEQATEDANGSDMEPLFENKGIDRRLDVGVVSLIFNEMVSNGDAAFVNKKDTSQIFVYWHRPDDWAAKILEWVEATGQSGVVLTLYELAHGDLSLKQEFHGIHPQVLETALQVLVKRGRAQLLKDEDGKIAGVKIQ</sequence>
<keyword evidence="3" id="KW-0653">Protein transport</keyword>
<dbReference type="Proteomes" id="UP000189513">
    <property type="component" value="Unassembled WGS sequence"/>
</dbReference>
<reference evidence="7" key="2">
    <citation type="journal article" date="2017" name="Genome Announc.">
        <title>Genome sequences of Cyberlindnera fabianii 65, Pichia kudriavzevii 129, and Saccharomyces cerevisiae 131 isolated from fermented masau fruits in Zimbabwe.</title>
        <authorList>
            <person name="van Rijswijck I.M.H."/>
            <person name="Derks M.F.L."/>
            <person name="Abee T."/>
            <person name="de Ridder D."/>
            <person name="Smid E.J."/>
        </authorList>
    </citation>
    <scope>NUCLEOTIDE SEQUENCE [LARGE SCALE GENOMIC DNA]</scope>
    <source>
        <strain evidence="7">65</strain>
    </source>
</reference>
<protein>
    <recommendedName>
        <fullName evidence="4">ESCRT-II complex subunit VPS25</fullName>
    </recommendedName>
</protein>
<dbReference type="Gene3D" id="1.10.10.570">
    <property type="entry name" value="Winged helix' DNA-binding domain. Chain C. Domain 1"/>
    <property type="match status" value="1"/>
</dbReference>
<dbReference type="GO" id="GO:0000814">
    <property type="term" value="C:ESCRT II complex"/>
    <property type="evidence" value="ECO:0007669"/>
    <property type="project" value="InterPro"/>
</dbReference>
<dbReference type="SMR" id="A0A061B484"/>
<evidence type="ECO:0000256" key="3">
    <source>
        <dbReference type="ARBA" id="ARBA00022927"/>
    </source>
</evidence>
<dbReference type="EMBL" id="MPUK01000008">
    <property type="protein sequence ID" value="ONH66187.1"/>
    <property type="molecule type" value="Genomic_DNA"/>
</dbReference>